<comment type="similarity">
    <text evidence="5">Belongs to the class-I pyridoxal-phosphate-dependent aminotransferase family.</text>
</comment>
<dbReference type="InterPro" id="IPR015422">
    <property type="entry name" value="PyrdxlP-dep_Trfase_small"/>
</dbReference>
<evidence type="ECO:0000256" key="1">
    <source>
        <dbReference type="ARBA" id="ARBA00001933"/>
    </source>
</evidence>
<dbReference type="PANTHER" id="PTHR43807:SF20">
    <property type="entry name" value="FI04487P"/>
    <property type="match status" value="1"/>
</dbReference>
<keyword evidence="2 5" id="KW-0032">Aminotransferase</keyword>
<dbReference type="Gene3D" id="3.90.1150.10">
    <property type="entry name" value="Aspartate Aminotransferase, domain 1"/>
    <property type="match status" value="1"/>
</dbReference>
<dbReference type="GO" id="GO:0005737">
    <property type="term" value="C:cytoplasm"/>
    <property type="evidence" value="ECO:0007669"/>
    <property type="project" value="TreeGrafter"/>
</dbReference>
<dbReference type="Proteomes" id="UP000556436">
    <property type="component" value="Unassembled WGS sequence"/>
</dbReference>
<protein>
    <recommendedName>
        <fullName evidence="5">Aminotransferase</fullName>
        <ecNumber evidence="5">2.6.1.-</ecNumber>
    </recommendedName>
</protein>
<comment type="cofactor">
    <cofactor evidence="1 5">
        <name>pyridoxal 5'-phosphate</name>
        <dbReference type="ChEBI" id="CHEBI:597326"/>
    </cofactor>
</comment>
<evidence type="ECO:0000313" key="8">
    <source>
        <dbReference type="Proteomes" id="UP000556436"/>
    </source>
</evidence>
<evidence type="ECO:0000256" key="4">
    <source>
        <dbReference type="ARBA" id="ARBA00022898"/>
    </source>
</evidence>
<dbReference type="PROSITE" id="PS00105">
    <property type="entry name" value="AA_TRANSFER_CLASS_1"/>
    <property type="match status" value="1"/>
</dbReference>
<dbReference type="EC" id="2.6.1.-" evidence="5"/>
<keyword evidence="3 5" id="KW-0808">Transferase</keyword>
<dbReference type="RefSeq" id="WP_184734131.1">
    <property type="nucleotide sequence ID" value="NZ_BMRW01000005.1"/>
</dbReference>
<dbReference type="InterPro" id="IPR015424">
    <property type="entry name" value="PyrdxlP-dep_Trfase"/>
</dbReference>
<dbReference type="GO" id="GO:0016212">
    <property type="term" value="F:kynurenine-oxoglutarate transaminase activity"/>
    <property type="evidence" value="ECO:0007669"/>
    <property type="project" value="TreeGrafter"/>
</dbReference>
<dbReference type="InterPro" id="IPR051326">
    <property type="entry name" value="Kynurenine-oxoglutarate_AT"/>
</dbReference>
<dbReference type="Gene3D" id="3.40.640.10">
    <property type="entry name" value="Type I PLP-dependent aspartate aminotransferase-like (Major domain)"/>
    <property type="match status" value="1"/>
</dbReference>
<sequence length="394" mass="42430">MIANARRLDGKQQSTIRAMTERCVAVGGINLGQGLSRTPPPASLLDTGAAHFKTADHSYSLAQGDPALRKAIARKLTAYNGIDIDPDDGIVATIGASGAYNAVLLAYLNPGDGILLPEPFYGYHRAAAELYGVMPEPIGLTAPEFRLTKQALEASASERTRAIVLCTPNNPSGRRLTADEITAVAQFAEERDLLVITDEIYEYIYYTPGRHLSPAAFTPLTHRTITISGLSKTYSIPGWRIGYAAGPGHLIQPVRTAADILSVCAPTPLQQLAVDALELPEAFYTGMRDQYRTQRDRVASAFRSAGLEPNHPEGAYYLLIDCSSLRVQDGFEAAEAILTTAGVATIPGEAFHHNKPPYTYVRACFAVSQEDISRTEKQLATADFSTLMGTGATI</sequence>
<dbReference type="CDD" id="cd00609">
    <property type="entry name" value="AAT_like"/>
    <property type="match status" value="1"/>
</dbReference>
<dbReference type="SUPFAM" id="SSF53383">
    <property type="entry name" value="PLP-dependent transferases"/>
    <property type="match status" value="1"/>
</dbReference>
<keyword evidence="8" id="KW-1185">Reference proteome</keyword>
<name>A0A7W7PFV7_STRNE</name>
<gene>
    <name evidence="7" type="ORF">FHS38_003165</name>
</gene>
<evidence type="ECO:0000259" key="6">
    <source>
        <dbReference type="Pfam" id="PF00155"/>
    </source>
</evidence>
<feature type="domain" description="Aminotransferase class I/classII large" evidence="6">
    <location>
        <begin position="29"/>
        <end position="373"/>
    </location>
</feature>
<proteinExistence type="inferred from homology"/>
<organism evidence="7 8">
    <name type="scientific">Streptomyces netropsis</name>
    <name type="common">Streptoverticillium netropsis</name>
    <dbReference type="NCBI Taxonomy" id="55404"/>
    <lineage>
        <taxon>Bacteria</taxon>
        <taxon>Bacillati</taxon>
        <taxon>Actinomycetota</taxon>
        <taxon>Actinomycetes</taxon>
        <taxon>Kitasatosporales</taxon>
        <taxon>Streptomycetaceae</taxon>
        <taxon>Streptomyces</taxon>
    </lineage>
</organism>
<keyword evidence="4" id="KW-0663">Pyridoxal phosphate</keyword>
<dbReference type="InterPro" id="IPR004838">
    <property type="entry name" value="NHTrfase_class1_PyrdxlP-BS"/>
</dbReference>
<dbReference type="InterPro" id="IPR015421">
    <property type="entry name" value="PyrdxlP-dep_Trfase_major"/>
</dbReference>
<evidence type="ECO:0000256" key="3">
    <source>
        <dbReference type="ARBA" id="ARBA00022679"/>
    </source>
</evidence>
<dbReference type="Pfam" id="PF00155">
    <property type="entry name" value="Aminotran_1_2"/>
    <property type="match status" value="1"/>
</dbReference>
<dbReference type="EMBL" id="JACHJG010000005">
    <property type="protein sequence ID" value="MBB4887120.1"/>
    <property type="molecule type" value="Genomic_DNA"/>
</dbReference>
<dbReference type="AlphaFoldDB" id="A0A7W7PFV7"/>
<dbReference type="GO" id="GO:0030170">
    <property type="term" value="F:pyridoxal phosphate binding"/>
    <property type="evidence" value="ECO:0007669"/>
    <property type="project" value="InterPro"/>
</dbReference>
<reference evidence="7 8" key="1">
    <citation type="submission" date="2020-08" db="EMBL/GenBank/DDBJ databases">
        <title>Genomic Encyclopedia of Type Strains, Phase III (KMG-III): the genomes of soil and plant-associated and newly described type strains.</title>
        <authorList>
            <person name="Whitman W."/>
        </authorList>
    </citation>
    <scope>NUCLEOTIDE SEQUENCE [LARGE SCALE GENOMIC DNA]</scope>
    <source>
        <strain evidence="7 8">CECT 3265</strain>
    </source>
</reference>
<comment type="caution">
    <text evidence="7">The sequence shown here is derived from an EMBL/GenBank/DDBJ whole genome shotgun (WGS) entry which is preliminary data.</text>
</comment>
<dbReference type="PANTHER" id="PTHR43807">
    <property type="entry name" value="FI04487P"/>
    <property type="match status" value="1"/>
</dbReference>
<evidence type="ECO:0000313" key="7">
    <source>
        <dbReference type="EMBL" id="MBB4887120.1"/>
    </source>
</evidence>
<accession>A0A7W7PFV7</accession>
<dbReference type="InterPro" id="IPR004839">
    <property type="entry name" value="Aminotransferase_I/II_large"/>
</dbReference>
<evidence type="ECO:0000256" key="5">
    <source>
        <dbReference type="RuleBase" id="RU000481"/>
    </source>
</evidence>
<evidence type="ECO:0000256" key="2">
    <source>
        <dbReference type="ARBA" id="ARBA00022576"/>
    </source>
</evidence>